<comment type="caution">
    <text evidence="1">The sequence shown here is derived from an EMBL/GenBank/DDBJ whole genome shotgun (WGS) entry which is preliminary data.</text>
</comment>
<keyword evidence="2" id="KW-1185">Reference proteome</keyword>
<accession>A0A2P5FPT6</accession>
<dbReference type="OrthoDB" id="10428396at2759"/>
<sequence length="119" mass="14047">MIGVIELVIHEASDDTGFTHGLISQEDQLVLCQSRNRSHLIRIRIYLFEFRITDEIQRPDLAPEIERSRTRSLLACLRESSLSLWVWLWLWLFRDFVLFGGLFIPSICGETLRQKTERE</sequence>
<protein>
    <submittedName>
        <fullName evidence="1">Uncharacterized protein</fullName>
    </submittedName>
</protein>
<dbReference type="InParanoid" id="A0A2P5FPT6"/>
<name>A0A2P5FPT6_TREOI</name>
<dbReference type="EMBL" id="JXTC01000017">
    <property type="protein sequence ID" value="PON99809.1"/>
    <property type="molecule type" value="Genomic_DNA"/>
</dbReference>
<proteinExistence type="predicted"/>
<reference evidence="2" key="1">
    <citation type="submission" date="2016-06" db="EMBL/GenBank/DDBJ databases">
        <title>Parallel loss of symbiosis genes in relatives of nitrogen-fixing non-legume Parasponia.</title>
        <authorList>
            <person name="Van Velzen R."/>
            <person name="Holmer R."/>
            <person name="Bu F."/>
            <person name="Rutten L."/>
            <person name="Van Zeijl A."/>
            <person name="Liu W."/>
            <person name="Santuari L."/>
            <person name="Cao Q."/>
            <person name="Sharma T."/>
            <person name="Shen D."/>
            <person name="Roswanjaya Y."/>
            <person name="Wardhani T."/>
            <person name="Kalhor M.S."/>
            <person name="Jansen J."/>
            <person name="Van den Hoogen J."/>
            <person name="Gungor B."/>
            <person name="Hartog M."/>
            <person name="Hontelez J."/>
            <person name="Verver J."/>
            <person name="Yang W.-C."/>
            <person name="Schijlen E."/>
            <person name="Repin R."/>
            <person name="Schilthuizen M."/>
            <person name="Schranz E."/>
            <person name="Heidstra R."/>
            <person name="Miyata K."/>
            <person name="Fedorova E."/>
            <person name="Kohlen W."/>
            <person name="Bisseling T."/>
            <person name="Smit S."/>
            <person name="Geurts R."/>
        </authorList>
    </citation>
    <scope>NUCLEOTIDE SEQUENCE [LARGE SCALE GENOMIC DNA]</scope>
    <source>
        <strain evidence="2">cv. RG33-2</strain>
    </source>
</reference>
<feature type="non-terminal residue" evidence="1">
    <location>
        <position position="119"/>
    </location>
</feature>
<evidence type="ECO:0000313" key="2">
    <source>
        <dbReference type="Proteomes" id="UP000237000"/>
    </source>
</evidence>
<dbReference type="Proteomes" id="UP000237000">
    <property type="component" value="Unassembled WGS sequence"/>
</dbReference>
<dbReference type="AlphaFoldDB" id="A0A2P5FPT6"/>
<evidence type="ECO:0000313" key="1">
    <source>
        <dbReference type="EMBL" id="PON99809.1"/>
    </source>
</evidence>
<gene>
    <name evidence="1" type="ORF">TorRG33x02_045740</name>
</gene>
<organism evidence="1 2">
    <name type="scientific">Trema orientale</name>
    <name type="common">Charcoal tree</name>
    <name type="synonym">Celtis orientalis</name>
    <dbReference type="NCBI Taxonomy" id="63057"/>
    <lineage>
        <taxon>Eukaryota</taxon>
        <taxon>Viridiplantae</taxon>
        <taxon>Streptophyta</taxon>
        <taxon>Embryophyta</taxon>
        <taxon>Tracheophyta</taxon>
        <taxon>Spermatophyta</taxon>
        <taxon>Magnoliopsida</taxon>
        <taxon>eudicotyledons</taxon>
        <taxon>Gunneridae</taxon>
        <taxon>Pentapetalae</taxon>
        <taxon>rosids</taxon>
        <taxon>fabids</taxon>
        <taxon>Rosales</taxon>
        <taxon>Cannabaceae</taxon>
        <taxon>Trema</taxon>
    </lineage>
</organism>